<dbReference type="EMBL" id="LFZN01000013">
    <property type="protein sequence ID" value="KXT05375.1"/>
    <property type="molecule type" value="Genomic_DNA"/>
</dbReference>
<reference evidence="1 2" key="1">
    <citation type="submission" date="2015-07" db="EMBL/GenBank/DDBJ databases">
        <title>Comparative genomics of the Sigatoka disease complex on banana suggests a link between parallel evolutionary changes in Pseudocercospora fijiensis and Pseudocercospora eumusae and increased virulence on the banana host.</title>
        <authorList>
            <person name="Chang T.-C."/>
            <person name="Salvucci A."/>
            <person name="Crous P.W."/>
            <person name="Stergiopoulos I."/>
        </authorList>
    </citation>
    <scope>NUCLEOTIDE SEQUENCE [LARGE SCALE GENOMIC DNA]</scope>
    <source>
        <strain evidence="1 2">CBS 114824</strain>
    </source>
</reference>
<gene>
    <name evidence="1" type="ORF">AC578_11001</name>
</gene>
<keyword evidence="2" id="KW-1185">Reference proteome</keyword>
<dbReference type="Proteomes" id="UP000070133">
    <property type="component" value="Unassembled WGS sequence"/>
</dbReference>
<dbReference type="AlphaFoldDB" id="A0A139HSB1"/>
<proteinExistence type="predicted"/>
<protein>
    <submittedName>
        <fullName evidence="1">Uncharacterized protein</fullName>
    </submittedName>
</protein>
<evidence type="ECO:0000313" key="2">
    <source>
        <dbReference type="Proteomes" id="UP000070133"/>
    </source>
</evidence>
<organism evidence="1 2">
    <name type="scientific">Pseudocercospora eumusae</name>
    <dbReference type="NCBI Taxonomy" id="321146"/>
    <lineage>
        <taxon>Eukaryota</taxon>
        <taxon>Fungi</taxon>
        <taxon>Dikarya</taxon>
        <taxon>Ascomycota</taxon>
        <taxon>Pezizomycotina</taxon>
        <taxon>Dothideomycetes</taxon>
        <taxon>Dothideomycetidae</taxon>
        <taxon>Mycosphaerellales</taxon>
        <taxon>Mycosphaerellaceae</taxon>
        <taxon>Pseudocercospora</taxon>
    </lineage>
</organism>
<evidence type="ECO:0000313" key="1">
    <source>
        <dbReference type="EMBL" id="KXT05375.1"/>
    </source>
</evidence>
<accession>A0A139HSB1</accession>
<comment type="caution">
    <text evidence="1">The sequence shown here is derived from an EMBL/GenBank/DDBJ whole genome shotgun (WGS) entry which is preliminary data.</text>
</comment>
<name>A0A139HSB1_9PEZI</name>
<sequence>MSSMSIAVSRAAVHLVHDSGDIDLSHIGTAWLRYLKVYTPLLEISRLDYRGSEYQYQTYRVQRRVASFSTGNAVTIFGKTAKMH</sequence>